<dbReference type="Proteomes" id="UP001155220">
    <property type="component" value="Unassembled WGS sequence"/>
</dbReference>
<dbReference type="AlphaFoldDB" id="A0A9X2HAP0"/>
<gene>
    <name evidence="1" type="ORF">MJ956_14270</name>
</gene>
<proteinExistence type="predicted"/>
<evidence type="ECO:0000313" key="2">
    <source>
        <dbReference type="Proteomes" id="UP001155220"/>
    </source>
</evidence>
<comment type="caution">
    <text evidence="1">The sequence shown here is derived from an EMBL/GenBank/DDBJ whole genome shotgun (WGS) entry which is preliminary data.</text>
</comment>
<protein>
    <submittedName>
        <fullName evidence="1">U32 family peptidase</fullName>
    </submittedName>
</protein>
<organism evidence="1 2">
    <name type="scientific">Aurantimonas marianensis</name>
    <dbReference type="NCBI Taxonomy" id="2920428"/>
    <lineage>
        <taxon>Bacteria</taxon>
        <taxon>Pseudomonadati</taxon>
        <taxon>Pseudomonadota</taxon>
        <taxon>Alphaproteobacteria</taxon>
        <taxon>Hyphomicrobiales</taxon>
        <taxon>Aurantimonadaceae</taxon>
        <taxon>Aurantimonas</taxon>
    </lineage>
</organism>
<evidence type="ECO:0000313" key="1">
    <source>
        <dbReference type="EMBL" id="MCP3056298.1"/>
    </source>
</evidence>
<feature type="non-terminal residue" evidence="1">
    <location>
        <position position="37"/>
    </location>
</feature>
<sequence>MRLTLGPVLYNWPADEWSDFYARIADEAPVDRVVVGE</sequence>
<name>A0A9X2HAP0_9HYPH</name>
<reference evidence="1" key="1">
    <citation type="submission" date="2022-03" db="EMBL/GenBank/DDBJ databases">
        <title>Aurantimonas Liuensis sp. Nov., isolated from the hadal seawater of the Mariana Trench.</title>
        <authorList>
            <person name="Liu R."/>
        </authorList>
    </citation>
    <scope>NUCLEOTIDE SEQUENCE</scope>
    <source>
        <strain evidence="1">LRZ36</strain>
    </source>
</reference>
<accession>A0A9X2HAP0</accession>
<keyword evidence="2" id="KW-1185">Reference proteome</keyword>
<dbReference type="EMBL" id="JALHBS010000087">
    <property type="protein sequence ID" value="MCP3056298.1"/>
    <property type="molecule type" value="Genomic_DNA"/>
</dbReference>